<reference evidence="3" key="1">
    <citation type="journal article" date="2014" name="Int. J. Syst. Evol. Microbiol.">
        <title>Complete genome sequence of Corynebacterium casei LMG S-19264T (=DSM 44701T), isolated from a smear-ripened cheese.</title>
        <authorList>
            <consortium name="US DOE Joint Genome Institute (JGI-PGF)"/>
            <person name="Walter F."/>
            <person name="Albersmeier A."/>
            <person name="Kalinowski J."/>
            <person name="Ruckert C."/>
        </authorList>
    </citation>
    <scope>NUCLEOTIDE SEQUENCE</scope>
    <source>
        <strain evidence="3">CGMCC 1.6293</strain>
    </source>
</reference>
<name>A0A917WL03_9RHOB</name>
<gene>
    <name evidence="3" type="ORF">GCM10011534_36710</name>
</gene>
<feature type="transmembrane region" description="Helical" evidence="2">
    <location>
        <begin position="23"/>
        <end position="43"/>
    </location>
</feature>
<comment type="caution">
    <text evidence="3">The sequence shown here is derived from an EMBL/GenBank/DDBJ whole genome shotgun (WGS) entry which is preliminary data.</text>
</comment>
<keyword evidence="4" id="KW-1185">Reference proteome</keyword>
<dbReference type="Proteomes" id="UP000649829">
    <property type="component" value="Unassembled WGS sequence"/>
</dbReference>
<dbReference type="RefSeq" id="WP_028288313.1">
    <property type="nucleotide sequence ID" value="NZ_BMLF01000003.1"/>
</dbReference>
<organism evidence="3 4">
    <name type="scientific">Pseudooceanicola nanhaiensis</name>
    <dbReference type="NCBI Taxonomy" id="375761"/>
    <lineage>
        <taxon>Bacteria</taxon>
        <taxon>Pseudomonadati</taxon>
        <taxon>Pseudomonadota</taxon>
        <taxon>Alphaproteobacteria</taxon>
        <taxon>Rhodobacterales</taxon>
        <taxon>Paracoccaceae</taxon>
        <taxon>Pseudooceanicola</taxon>
    </lineage>
</organism>
<keyword evidence="2" id="KW-1133">Transmembrane helix</keyword>
<proteinExistence type="predicted"/>
<evidence type="ECO:0000313" key="4">
    <source>
        <dbReference type="Proteomes" id="UP000649829"/>
    </source>
</evidence>
<protein>
    <submittedName>
        <fullName evidence="3">Uncharacterized protein</fullName>
    </submittedName>
</protein>
<evidence type="ECO:0000313" key="3">
    <source>
        <dbReference type="EMBL" id="GGM11342.1"/>
    </source>
</evidence>
<dbReference type="EMBL" id="BMLF01000003">
    <property type="protein sequence ID" value="GGM11342.1"/>
    <property type="molecule type" value="Genomic_DNA"/>
</dbReference>
<reference evidence="3" key="2">
    <citation type="submission" date="2020-09" db="EMBL/GenBank/DDBJ databases">
        <authorList>
            <person name="Sun Q."/>
            <person name="Zhou Y."/>
        </authorList>
    </citation>
    <scope>NUCLEOTIDE SEQUENCE</scope>
    <source>
        <strain evidence="3">CGMCC 1.6293</strain>
    </source>
</reference>
<dbReference type="AlphaFoldDB" id="A0A917WL03"/>
<evidence type="ECO:0000256" key="1">
    <source>
        <dbReference type="SAM" id="MobiDB-lite"/>
    </source>
</evidence>
<evidence type="ECO:0000256" key="2">
    <source>
        <dbReference type="SAM" id="Phobius"/>
    </source>
</evidence>
<keyword evidence="2" id="KW-0812">Transmembrane</keyword>
<keyword evidence="2" id="KW-0472">Membrane</keyword>
<sequence>MAEHHYHETKEVRPASTGTSTGTIAFIVGGLVVAVGLILFWVFGGSDIETGAAGGGTDVEINATSDSSAGAAADEGTDTGAAATADTGSSDAAAGSSATTGDSGVAATAGADSGN</sequence>
<feature type="region of interest" description="Disordered" evidence="1">
    <location>
        <begin position="66"/>
        <end position="115"/>
    </location>
</feature>
<accession>A0A917WL03</accession>